<dbReference type="HOGENOM" id="CLU_100130_1_0_6"/>
<protein>
    <recommendedName>
        <fullName evidence="1">Ubiquinone biosynthesis accessory factor UbiJ</fullName>
    </recommendedName>
</protein>
<accession>A0A0B4XJ72</accession>
<dbReference type="HAMAP" id="MF_02215">
    <property type="entry name" value="UbiJ"/>
    <property type="match status" value="1"/>
</dbReference>
<dbReference type="Pfam" id="PF02036">
    <property type="entry name" value="SCP2"/>
    <property type="match status" value="1"/>
</dbReference>
<name>A0A0B4XJ72_9GAMM</name>
<dbReference type="GO" id="GO:0005737">
    <property type="term" value="C:cytoplasm"/>
    <property type="evidence" value="ECO:0007669"/>
    <property type="project" value="UniProtKB-SubCell"/>
</dbReference>
<dbReference type="Proteomes" id="UP000006764">
    <property type="component" value="Chromosome"/>
</dbReference>
<dbReference type="OrthoDB" id="9796077at2"/>
<evidence type="ECO:0000256" key="1">
    <source>
        <dbReference type="HAMAP-Rule" id="MF_02215"/>
    </source>
</evidence>
<feature type="coiled-coil region" evidence="2">
    <location>
        <begin position="184"/>
        <end position="211"/>
    </location>
</feature>
<feature type="domain" description="SCP2" evidence="3">
    <location>
        <begin position="26"/>
        <end position="122"/>
    </location>
</feature>
<dbReference type="GO" id="GO:0006744">
    <property type="term" value="P:ubiquinone biosynthetic process"/>
    <property type="evidence" value="ECO:0007669"/>
    <property type="project" value="UniProtKB-UniRule"/>
</dbReference>
<evidence type="ECO:0000256" key="2">
    <source>
        <dbReference type="SAM" id="Coils"/>
    </source>
</evidence>
<dbReference type="InterPro" id="IPR003033">
    <property type="entry name" value="SCP2_sterol-bd_dom"/>
</dbReference>
<keyword evidence="1" id="KW-0831">Ubiquinone biosynthesis</keyword>
<comment type="pathway">
    <text evidence="1">Cofactor biosynthesis; ubiquinone biosynthesis.</text>
</comment>
<evidence type="ECO:0000313" key="5">
    <source>
        <dbReference type="Proteomes" id="UP000006764"/>
    </source>
</evidence>
<dbReference type="PANTHER" id="PTHR38693">
    <property type="entry name" value="UBIQUINONE BIOSYNTHESIS PROTEIN UBIJ"/>
    <property type="match status" value="1"/>
</dbReference>
<dbReference type="EMBL" id="CP004387">
    <property type="protein sequence ID" value="AJD46750.1"/>
    <property type="molecule type" value="Genomic_DNA"/>
</dbReference>
<comment type="similarity">
    <text evidence="1">Belongs to the UbiJ family.</text>
</comment>
<dbReference type="STRING" id="391936.S7S_01630"/>
<comment type="function">
    <text evidence="1">Required for ubiquinone (coenzyme Q) biosynthesis. Binds hydrophobic ubiquinone biosynthetic intermediates via its SCP2 domain and is essential for the stability of the Ubi complex. May constitute a docking platform where Ubi enzymes assemble and access their SCP2-bound polyprenyl substrates.</text>
</comment>
<dbReference type="KEGG" id="apac:S7S_01630"/>
<dbReference type="RefSeq" id="WP_041025854.1">
    <property type="nucleotide sequence ID" value="NZ_CP004387.1"/>
</dbReference>
<evidence type="ECO:0000313" key="4">
    <source>
        <dbReference type="EMBL" id="AJD46750.1"/>
    </source>
</evidence>
<sequence length="218" mass="23909">MTLEHQSRPPGLFETALLASIERAVNAALRADPATQQRLAEHSGRLVSVHLRFPARAVYVLIVEDGVECYHSSDAEADVSVSGGALELAAQLLDWRSAPGVIGGPVSIRGDRELLQQLSAIARDLDIDWGALFEPVLGSEMAQQLDHGARQLFSWARQGLERLAQQGSRYLGEESGLLPSRHALREFGRDVEELEMATERLQVRIQRLQQARGDEAGA</sequence>
<evidence type="ECO:0000259" key="3">
    <source>
        <dbReference type="Pfam" id="PF02036"/>
    </source>
</evidence>
<proteinExistence type="inferred from homology"/>
<keyword evidence="1" id="KW-0963">Cytoplasm</keyword>
<dbReference type="AlphaFoldDB" id="A0A0B4XJ72"/>
<keyword evidence="2" id="KW-0175">Coiled coil</keyword>
<reference evidence="4 5" key="1">
    <citation type="journal article" date="2012" name="J. Bacteriol.">
        <title>Genome sequence of an alkane-degrading bacterium, Alcanivorax pacificus type strain W11-5, isolated from deep sea sediment.</title>
        <authorList>
            <person name="Lai Q."/>
            <person name="Shao Z."/>
        </authorList>
    </citation>
    <scope>NUCLEOTIDE SEQUENCE [LARGE SCALE GENOMIC DNA]</scope>
    <source>
        <strain evidence="4 5">W11-5</strain>
    </source>
</reference>
<comment type="subcellular location">
    <subcellularLocation>
        <location evidence="1">Cytoplasm</location>
    </subcellularLocation>
</comment>
<keyword evidence="5" id="KW-1185">Reference proteome</keyword>
<dbReference type="InterPro" id="IPR038989">
    <property type="entry name" value="UbiJ"/>
</dbReference>
<organism evidence="4 5">
    <name type="scientific">Isoalcanivorax pacificus W11-5</name>
    <dbReference type="NCBI Taxonomy" id="391936"/>
    <lineage>
        <taxon>Bacteria</taxon>
        <taxon>Pseudomonadati</taxon>
        <taxon>Pseudomonadota</taxon>
        <taxon>Gammaproteobacteria</taxon>
        <taxon>Oceanospirillales</taxon>
        <taxon>Alcanivoracaceae</taxon>
        <taxon>Isoalcanivorax</taxon>
    </lineage>
</organism>
<dbReference type="UniPathway" id="UPA00232"/>
<gene>
    <name evidence="1" type="primary">ubiJ</name>
    <name evidence="4" type="ORF">S7S_01630</name>
</gene>
<dbReference type="PANTHER" id="PTHR38693:SF1">
    <property type="entry name" value="UBIQUINONE BIOSYNTHESIS ACCESSORY FACTOR UBIJ"/>
    <property type="match status" value="1"/>
</dbReference>